<dbReference type="GO" id="GO:0005737">
    <property type="term" value="C:cytoplasm"/>
    <property type="evidence" value="ECO:0007669"/>
    <property type="project" value="TreeGrafter"/>
</dbReference>
<evidence type="ECO:0000256" key="9">
    <source>
        <dbReference type="ARBA" id="ARBA00048090"/>
    </source>
</evidence>
<evidence type="ECO:0000256" key="6">
    <source>
        <dbReference type="ARBA" id="ARBA00022777"/>
    </source>
</evidence>
<dbReference type="Proteomes" id="UP000265750">
    <property type="component" value="Unassembled WGS sequence"/>
</dbReference>
<dbReference type="Gene3D" id="3.40.50.300">
    <property type="entry name" value="P-loop containing nucleotide triphosphate hydrolases"/>
    <property type="match status" value="1"/>
</dbReference>
<gene>
    <name evidence="11" type="ORF">D3218_09840</name>
</gene>
<dbReference type="GO" id="GO:0046316">
    <property type="term" value="F:gluconokinase activity"/>
    <property type="evidence" value="ECO:0007669"/>
    <property type="project" value="UniProtKB-EC"/>
</dbReference>
<comment type="similarity">
    <text evidence="2 10">Belongs to the gluconokinase GntK/GntV family.</text>
</comment>
<name>A0A3A1WK75_9HYPH</name>
<reference evidence="12" key="1">
    <citation type="submission" date="2018-09" db="EMBL/GenBank/DDBJ databases">
        <authorList>
            <person name="Tuo L."/>
        </authorList>
    </citation>
    <scope>NUCLEOTIDE SEQUENCE [LARGE SCALE GENOMIC DNA]</scope>
    <source>
        <strain evidence="12">M2BS4Y-1</strain>
    </source>
</reference>
<comment type="catalytic activity">
    <reaction evidence="9 10">
        <text>D-gluconate + ATP = 6-phospho-D-gluconate + ADP + H(+)</text>
        <dbReference type="Rhea" id="RHEA:19433"/>
        <dbReference type="ChEBI" id="CHEBI:15378"/>
        <dbReference type="ChEBI" id="CHEBI:18391"/>
        <dbReference type="ChEBI" id="CHEBI:30616"/>
        <dbReference type="ChEBI" id="CHEBI:58759"/>
        <dbReference type="ChEBI" id="CHEBI:456216"/>
        <dbReference type="EC" id="2.7.1.12"/>
    </reaction>
</comment>
<evidence type="ECO:0000256" key="7">
    <source>
        <dbReference type="ARBA" id="ARBA00022840"/>
    </source>
</evidence>
<proteinExistence type="inferred from homology"/>
<dbReference type="GO" id="GO:0019521">
    <property type="term" value="P:D-gluconate metabolic process"/>
    <property type="evidence" value="ECO:0007669"/>
    <property type="project" value="UniProtKB-KW"/>
</dbReference>
<evidence type="ECO:0000256" key="8">
    <source>
        <dbReference type="ARBA" id="ARBA00023064"/>
    </source>
</evidence>
<sequence>MTGAGPEAAARQTAAAAPPPVVVVMGVSGAGKTTLGRMLAARHAFRFLDGDDFHPADNVAKMRAGIPLDDSDRAPWLQCLSDILSQAGEPTVLACSALKACYREALAARCPQAFFVHLAGSRQVIGGRLAARSGHYMPPSLLASQMEALEAPRDTDTSVTLDCGRPLEELCDAVLLALAARRAGAA</sequence>
<comment type="pathway">
    <text evidence="1">Carbohydrate acid metabolism.</text>
</comment>
<protein>
    <recommendedName>
        <fullName evidence="3 10">Gluconokinase</fullName>
        <ecNumber evidence="3 10">2.7.1.12</ecNumber>
    </recommendedName>
</protein>
<dbReference type="FunFam" id="3.40.50.300:FF:000522">
    <property type="entry name" value="Gluconokinase"/>
    <property type="match status" value="1"/>
</dbReference>
<dbReference type="EMBL" id="QYRN01000005">
    <property type="protein sequence ID" value="RIY00712.1"/>
    <property type="molecule type" value="Genomic_DNA"/>
</dbReference>
<dbReference type="AlphaFoldDB" id="A0A3A1WK75"/>
<dbReference type="Pfam" id="PF13671">
    <property type="entry name" value="AAA_33"/>
    <property type="match status" value="1"/>
</dbReference>
<organism evidence="11 12">
    <name type="scientific">Aureimonas flava</name>
    <dbReference type="NCBI Taxonomy" id="2320271"/>
    <lineage>
        <taxon>Bacteria</taxon>
        <taxon>Pseudomonadati</taxon>
        <taxon>Pseudomonadota</taxon>
        <taxon>Alphaproteobacteria</taxon>
        <taxon>Hyphomicrobiales</taxon>
        <taxon>Aurantimonadaceae</taxon>
        <taxon>Aureimonas</taxon>
    </lineage>
</organism>
<dbReference type="GO" id="GO:0005524">
    <property type="term" value="F:ATP binding"/>
    <property type="evidence" value="ECO:0007669"/>
    <property type="project" value="UniProtKB-KW"/>
</dbReference>
<evidence type="ECO:0000256" key="4">
    <source>
        <dbReference type="ARBA" id="ARBA00022679"/>
    </source>
</evidence>
<comment type="caution">
    <text evidence="11">The sequence shown here is derived from an EMBL/GenBank/DDBJ whole genome shotgun (WGS) entry which is preliminary data.</text>
</comment>
<keyword evidence="8" id="KW-0311">Gluconate utilization</keyword>
<evidence type="ECO:0000256" key="1">
    <source>
        <dbReference type="ARBA" id="ARBA00004761"/>
    </source>
</evidence>
<dbReference type="InterPro" id="IPR027417">
    <property type="entry name" value="P-loop_NTPase"/>
</dbReference>
<dbReference type="InterPro" id="IPR006001">
    <property type="entry name" value="Therm_gnt_kin"/>
</dbReference>
<accession>A0A3A1WK75</accession>
<keyword evidence="6 10" id="KW-0418">Kinase</keyword>
<dbReference type="EC" id="2.7.1.12" evidence="3 10"/>
<evidence type="ECO:0000256" key="2">
    <source>
        <dbReference type="ARBA" id="ARBA00008420"/>
    </source>
</evidence>
<keyword evidence="4 10" id="KW-0808">Transferase</keyword>
<evidence type="ECO:0000256" key="10">
    <source>
        <dbReference type="RuleBase" id="RU363066"/>
    </source>
</evidence>
<dbReference type="PANTHER" id="PTHR43442:SF3">
    <property type="entry name" value="GLUCONOKINASE-RELATED"/>
    <property type="match status" value="1"/>
</dbReference>
<keyword evidence="7 10" id="KW-0067">ATP-binding</keyword>
<keyword evidence="5 10" id="KW-0547">Nucleotide-binding</keyword>
<evidence type="ECO:0000313" key="12">
    <source>
        <dbReference type="Proteomes" id="UP000265750"/>
    </source>
</evidence>
<dbReference type="RefSeq" id="WP_119539915.1">
    <property type="nucleotide sequence ID" value="NZ_QYRN01000005.1"/>
</dbReference>
<evidence type="ECO:0000313" key="11">
    <source>
        <dbReference type="EMBL" id="RIY00712.1"/>
    </source>
</evidence>
<dbReference type="NCBIfam" id="TIGR01313">
    <property type="entry name" value="therm_gnt_kin"/>
    <property type="match status" value="1"/>
</dbReference>
<dbReference type="CDD" id="cd02021">
    <property type="entry name" value="GntK"/>
    <property type="match status" value="1"/>
</dbReference>
<dbReference type="OrthoDB" id="9795716at2"/>
<dbReference type="PANTHER" id="PTHR43442">
    <property type="entry name" value="GLUCONOKINASE-RELATED"/>
    <property type="match status" value="1"/>
</dbReference>
<evidence type="ECO:0000256" key="5">
    <source>
        <dbReference type="ARBA" id="ARBA00022741"/>
    </source>
</evidence>
<keyword evidence="12" id="KW-1185">Reference proteome</keyword>
<dbReference type="SUPFAM" id="SSF52540">
    <property type="entry name" value="P-loop containing nucleoside triphosphate hydrolases"/>
    <property type="match status" value="1"/>
</dbReference>
<evidence type="ECO:0000256" key="3">
    <source>
        <dbReference type="ARBA" id="ARBA00012054"/>
    </source>
</evidence>